<comment type="catalytic activity">
    <reaction evidence="1">
        <text>Thiol-dependent hydrolysis of ester, thioester, amide, peptide and isopeptide bonds formed by the C-terminal Gly of ubiquitin (a 76-residue protein attached to proteins as an intracellular targeting signal).</text>
        <dbReference type="EC" id="3.4.19.12"/>
    </reaction>
</comment>
<dbReference type="InterPro" id="IPR018200">
    <property type="entry name" value="USP_CS"/>
</dbReference>
<dbReference type="Pfam" id="PF00443">
    <property type="entry name" value="UCH"/>
    <property type="match status" value="1"/>
</dbReference>
<dbReference type="Proteomes" id="UP000075714">
    <property type="component" value="Unassembled WGS sequence"/>
</dbReference>
<comment type="similarity">
    <text evidence="2">Belongs to the peptidase C19 family.</text>
</comment>
<organism evidence="10 11">
    <name type="scientific">Gonium pectorale</name>
    <name type="common">Green alga</name>
    <dbReference type="NCBI Taxonomy" id="33097"/>
    <lineage>
        <taxon>Eukaryota</taxon>
        <taxon>Viridiplantae</taxon>
        <taxon>Chlorophyta</taxon>
        <taxon>core chlorophytes</taxon>
        <taxon>Chlorophyceae</taxon>
        <taxon>CS clade</taxon>
        <taxon>Chlamydomonadales</taxon>
        <taxon>Volvocaceae</taxon>
        <taxon>Gonium</taxon>
    </lineage>
</organism>
<evidence type="ECO:0000256" key="4">
    <source>
        <dbReference type="ARBA" id="ARBA00022670"/>
    </source>
</evidence>
<keyword evidence="4" id="KW-0645">Protease</keyword>
<feature type="compositionally biased region" description="Low complexity" evidence="8">
    <location>
        <begin position="140"/>
        <end position="157"/>
    </location>
</feature>
<dbReference type="EC" id="3.4.19.12" evidence="3"/>
<dbReference type="AlphaFoldDB" id="A0A150GFX1"/>
<dbReference type="GO" id="GO:0005829">
    <property type="term" value="C:cytosol"/>
    <property type="evidence" value="ECO:0007669"/>
    <property type="project" value="TreeGrafter"/>
</dbReference>
<evidence type="ECO:0000313" key="10">
    <source>
        <dbReference type="EMBL" id="KXZ48495.1"/>
    </source>
</evidence>
<comment type="caution">
    <text evidence="10">The sequence shown here is derived from an EMBL/GenBank/DDBJ whole genome shotgun (WGS) entry which is preliminary data.</text>
</comment>
<evidence type="ECO:0000256" key="1">
    <source>
        <dbReference type="ARBA" id="ARBA00000707"/>
    </source>
</evidence>
<dbReference type="Gene3D" id="3.90.70.10">
    <property type="entry name" value="Cysteine proteinases"/>
    <property type="match status" value="1"/>
</dbReference>
<keyword evidence="11" id="KW-1185">Reference proteome</keyword>
<dbReference type="OrthoDB" id="420187at2759"/>
<dbReference type="InterPro" id="IPR028889">
    <property type="entry name" value="USP"/>
</dbReference>
<dbReference type="InterPro" id="IPR038765">
    <property type="entry name" value="Papain-like_cys_pep_sf"/>
</dbReference>
<sequence length="798" mass="82382">MDAASLPAGSVWARRSAAPERNWWEVINDRKPSAEELAAAAAGVSRAAPTPDADTPARLPQCACLQCGDLIPTPKTCGNCKLAAYWLQAAEKERIIAGKPRPPPPAPDPPLELPSSELAFSREGYATLLEAHRRCQKVAAASGSGSTSGSASSLSNDDGSEERDGVSAAGRHRSPSTDAASSLSALAGCADGSWSWSWEEPGVPQPELLTPPRPVGILNSGNSCYAASAIQEDAHELLAKLLEALAEVALAEAGGKTALRARAAAVAKAQASASASASAPLANGHGAGSAEAHKLKTLSPPPPPPPPPQWRGDESCLTHHVLGGYLRRATLCDVCGYASQSHEWAQSLELPLGPSVRSVAGALAGYFADEVLDAGNEYRCERCRQLVCATRQVRLEAAPNALALTLKRFVTMGGQARKNTQPVTLCMKLDLERYMAPGALDCGPVTYRLYGVIRHMGLMPPGLSSLVRGGSLNMGHYVALVRGGDGAWYCCDDDEVTQISESDVSCVTDAYMLFYARDEPRLPPEPPAPAEAHEEDAAAAASSSGAQSEEEEEETRRPNGASATGELRSRSAAPQSATPPPPTTADHEWGSWLEACAGPPAAAPAANGGGGTKLTGSKPPASRTAVRPHFQLVPPAHRGAASGASVDGAVWTLVVHMPGVKSSRDIKLASTTLPGAAAASAGAAAPAAERAPGGAACCPGRLRVWVSGVYSLDLQLGVAWGASGAQPSLLAVTGSYASETGKAGEEGEDHSRLGGAESAAVPGLELEVLGPRWRPASMKLRVPLRLTVHRGAGKTPSG</sequence>
<dbReference type="InterPro" id="IPR050164">
    <property type="entry name" value="Peptidase_C19"/>
</dbReference>
<evidence type="ECO:0000256" key="2">
    <source>
        <dbReference type="ARBA" id="ARBA00009085"/>
    </source>
</evidence>
<feature type="region of interest" description="Disordered" evidence="8">
    <location>
        <begin position="279"/>
        <end position="312"/>
    </location>
</feature>
<evidence type="ECO:0000256" key="7">
    <source>
        <dbReference type="ARBA" id="ARBA00022807"/>
    </source>
</evidence>
<feature type="compositionally biased region" description="Pro residues" evidence="8">
    <location>
        <begin position="299"/>
        <end position="309"/>
    </location>
</feature>
<dbReference type="GO" id="GO:0016579">
    <property type="term" value="P:protein deubiquitination"/>
    <property type="evidence" value="ECO:0007669"/>
    <property type="project" value="InterPro"/>
</dbReference>
<dbReference type="InterPro" id="IPR001394">
    <property type="entry name" value="Peptidase_C19_UCH"/>
</dbReference>
<dbReference type="PROSITE" id="PS50235">
    <property type="entry name" value="USP_3"/>
    <property type="match status" value="1"/>
</dbReference>
<dbReference type="PANTHER" id="PTHR24006">
    <property type="entry name" value="UBIQUITIN CARBOXYL-TERMINAL HYDROLASE"/>
    <property type="match status" value="1"/>
</dbReference>
<feature type="region of interest" description="Disordered" evidence="8">
    <location>
        <begin position="519"/>
        <end position="624"/>
    </location>
</feature>
<evidence type="ECO:0000256" key="5">
    <source>
        <dbReference type="ARBA" id="ARBA00022786"/>
    </source>
</evidence>
<feature type="domain" description="USP" evidence="9">
    <location>
        <begin position="215"/>
        <end position="518"/>
    </location>
</feature>
<proteinExistence type="inferred from homology"/>
<keyword evidence="5" id="KW-0833">Ubl conjugation pathway</keyword>
<gene>
    <name evidence="10" type="ORF">GPECTOR_27g665</name>
</gene>
<keyword evidence="7" id="KW-0788">Thiol protease</keyword>
<dbReference type="PANTHER" id="PTHR24006:SF758">
    <property type="entry name" value="UBIQUITIN CARBOXYL-TERMINAL HYDROLASE 36"/>
    <property type="match status" value="1"/>
</dbReference>
<name>A0A150GFX1_GONPE</name>
<evidence type="ECO:0000256" key="6">
    <source>
        <dbReference type="ARBA" id="ARBA00022801"/>
    </source>
</evidence>
<keyword evidence="6" id="KW-0378">Hydrolase</keyword>
<reference evidence="11" key="1">
    <citation type="journal article" date="2016" name="Nat. Commun.">
        <title>The Gonium pectorale genome demonstrates co-option of cell cycle regulation during the evolution of multicellularity.</title>
        <authorList>
            <person name="Hanschen E.R."/>
            <person name="Marriage T.N."/>
            <person name="Ferris P.J."/>
            <person name="Hamaji T."/>
            <person name="Toyoda A."/>
            <person name="Fujiyama A."/>
            <person name="Neme R."/>
            <person name="Noguchi H."/>
            <person name="Minakuchi Y."/>
            <person name="Suzuki M."/>
            <person name="Kawai-Toyooka H."/>
            <person name="Smith D.R."/>
            <person name="Sparks H."/>
            <person name="Anderson J."/>
            <person name="Bakaric R."/>
            <person name="Luria V."/>
            <person name="Karger A."/>
            <person name="Kirschner M.W."/>
            <person name="Durand P.M."/>
            <person name="Michod R.E."/>
            <person name="Nozaki H."/>
            <person name="Olson B.J."/>
        </authorList>
    </citation>
    <scope>NUCLEOTIDE SEQUENCE [LARGE SCALE GENOMIC DNA]</scope>
    <source>
        <strain evidence="11">NIES-2863</strain>
    </source>
</reference>
<evidence type="ECO:0000259" key="9">
    <source>
        <dbReference type="PROSITE" id="PS50235"/>
    </source>
</evidence>
<feature type="compositionally biased region" description="Low complexity" evidence="8">
    <location>
        <begin position="538"/>
        <end position="547"/>
    </location>
</feature>
<protein>
    <recommendedName>
        <fullName evidence="3">ubiquitinyl hydrolase 1</fullName>
        <ecNumber evidence="3">3.4.19.12</ecNumber>
    </recommendedName>
</protein>
<dbReference type="PROSITE" id="PS00972">
    <property type="entry name" value="USP_1"/>
    <property type="match status" value="1"/>
</dbReference>
<evidence type="ECO:0000313" key="11">
    <source>
        <dbReference type="Proteomes" id="UP000075714"/>
    </source>
</evidence>
<accession>A0A150GFX1</accession>
<dbReference type="GO" id="GO:0005634">
    <property type="term" value="C:nucleus"/>
    <property type="evidence" value="ECO:0007669"/>
    <property type="project" value="TreeGrafter"/>
</dbReference>
<dbReference type="GO" id="GO:0006508">
    <property type="term" value="P:proteolysis"/>
    <property type="evidence" value="ECO:0007669"/>
    <property type="project" value="UniProtKB-KW"/>
</dbReference>
<dbReference type="SUPFAM" id="SSF54001">
    <property type="entry name" value="Cysteine proteinases"/>
    <property type="match status" value="1"/>
</dbReference>
<feature type="compositionally biased region" description="Low complexity" evidence="8">
    <location>
        <begin position="595"/>
        <end position="606"/>
    </location>
</feature>
<feature type="region of interest" description="Disordered" evidence="8">
    <location>
        <begin position="140"/>
        <end position="182"/>
    </location>
</feature>
<evidence type="ECO:0000256" key="8">
    <source>
        <dbReference type="SAM" id="MobiDB-lite"/>
    </source>
</evidence>
<dbReference type="GO" id="GO:0004843">
    <property type="term" value="F:cysteine-type deubiquitinase activity"/>
    <property type="evidence" value="ECO:0007669"/>
    <property type="project" value="UniProtKB-EC"/>
</dbReference>
<evidence type="ECO:0000256" key="3">
    <source>
        <dbReference type="ARBA" id="ARBA00012759"/>
    </source>
</evidence>
<dbReference type="EMBL" id="LSYV01000028">
    <property type="protein sequence ID" value="KXZ48495.1"/>
    <property type="molecule type" value="Genomic_DNA"/>
</dbReference>